<dbReference type="Pfam" id="PF04350">
    <property type="entry name" value="PilO"/>
    <property type="match status" value="1"/>
</dbReference>
<accession>A0A2H0TDN0</accession>
<evidence type="ECO:0000313" key="2">
    <source>
        <dbReference type="Proteomes" id="UP000231503"/>
    </source>
</evidence>
<dbReference type="GO" id="GO:0043683">
    <property type="term" value="P:type IV pilus assembly"/>
    <property type="evidence" value="ECO:0007669"/>
    <property type="project" value="InterPro"/>
</dbReference>
<dbReference type="EMBL" id="PFCO01000004">
    <property type="protein sequence ID" value="PIR69653.1"/>
    <property type="molecule type" value="Genomic_DNA"/>
</dbReference>
<gene>
    <name evidence="1" type="ORF">COU47_01985</name>
</gene>
<dbReference type="InterPro" id="IPR014717">
    <property type="entry name" value="Transl_elong_EF1B/ribsomal_bS6"/>
</dbReference>
<comment type="caution">
    <text evidence="1">The sequence shown here is derived from an EMBL/GenBank/DDBJ whole genome shotgun (WGS) entry which is preliminary data.</text>
</comment>
<evidence type="ECO:0000313" key="1">
    <source>
        <dbReference type="EMBL" id="PIR69653.1"/>
    </source>
</evidence>
<dbReference type="AlphaFoldDB" id="A0A2H0TDN0"/>
<dbReference type="Gene3D" id="3.30.70.60">
    <property type="match status" value="1"/>
</dbReference>
<dbReference type="Proteomes" id="UP000231503">
    <property type="component" value="Unassembled WGS sequence"/>
</dbReference>
<proteinExistence type="predicted"/>
<evidence type="ECO:0008006" key="3">
    <source>
        <dbReference type="Google" id="ProtNLM"/>
    </source>
</evidence>
<dbReference type="InterPro" id="IPR007445">
    <property type="entry name" value="PilO"/>
</dbReference>
<name>A0A2H0TDN0_9BACT</name>
<dbReference type="GO" id="GO:0043107">
    <property type="term" value="P:type IV pilus-dependent motility"/>
    <property type="evidence" value="ECO:0007669"/>
    <property type="project" value="InterPro"/>
</dbReference>
<reference evidence="2" key="1">
    <citation type="submission" date="2017-09" db="EMBL/GenBank/DDBJ databases">
        <title>Depth-based differentiation of microbial function through sediment-hosted aquifers and enrichment of novel symbionts in the deep terrestrial subsurface.</title>
        <authorList>
            <person name="Probst A.J."/>
            <person name="Ladd B."/>
            <person name="Jarett J.K."/>
            <person name="Geller-Mcgrath D.E."/>
            <person name="Sieber C.M.K."/>
            <person name="Emerson J.B."/>
            <person name="Anantharaman K."/>
            <person name="Thomas B.C."/>
            <person name="Malmstrom R."/>
            <person name="Stieglmeier M."/>
            <person name="Klingl A."/>
            <person name="Woyke T."/>
            <person name="Ryan C.M."/>
            <person name="Banfield J.F."/>
        </authorList>
    </citation>
    <scope>NUCLEOTIDE SEQUENCE [LARGE SCALE GENOMIC DNA]</scope>
</reference>
<protein>
    <recommendedName>
        <fullName evidence="3">Pilus assembly protein PilO</fullName>
    </recommendedName>
</protein>
<sequence>MKLIASIFILAGAVAVFFFISRPELDRITGLRAEEGEISQSLAELQELAQLRDSLLSQYNAVNPLDIERLDKIVPSAIDSGLLIAELEAFAQQYNVILNSVSITDEKQQQQQQQQRGVVARTVAEQPFQKLPMSLQIAGSYTSLREFLKRLEINTRIVDISEIHFSGGEDNFYEFQVEAHTYWTGDIAQSAGTAN</sequence>
<organism evidence="1 2">
    <name type="scientific">Candidatus Niyogibacteria bacterium CG10_big_fil_rev_8_21_14_0_10_46_36</name>
    <dbReference type="NCBI Taxonomy" id="1974726"/>
    <lineage>
        <taxon>Bacteria</taxon>
        <taxon>Candidatus Niyogiibacteriota</taxon>
    </lineage>
</organism>